<dbReference type="AlphaFoldDB" id="A0A937X0A7"/>
<evidence type="ECO:0000313" key="2">
    <source>
        <dbReference type="Proteomes" id="UP000703893"/>
    </source>
</evidence>
<accession>A0A937X0A7</accession>
<reference evidence="1 2" key="1">
    <citation type="submission" date="2019-03" db="EMBL/GenBank/DDBJ databases">
        <title>Lake Tanganyika Metagenome-Assembled Genomes (MAGs).</title>
        <authorList>
            <person name="Tran P."/>
        </authorList>
    </citation>
    <scope>NUCLEOTIDE SEQUENCE [LARGE SCALE GENOMIC DNA]</scope>
    <source>
        <strain evidence="1">K_DeepCast_65m_m2_236</strain>
    </source>
</reference>
<proteinExistence type="predicted"/>
<name>A0A937X0A7_9BACT</name>
<evidence type="ECO:0000313" key="1">
    <source>
        <dbReference type="EMBL" id="MBM3273609.1"/>
    </source>
</evidence>
<dbReference type="EMBL" id="VGJX01000013">
    <property type="protein sequence ID" value="MBM3273609.1"/>
    <property type="molecule type" value="Genomic_DNA"/>
</dbReference>
<gene>
    <name evidence="1" type="ORF">FJZ00_00545</name>
</gene>
<sequence>MPKLPPARIHAIRASLKRETWARRLERAERHSAIVEAIDKLRSEGATEDEALAQVAPRIGTRAPTTVAGGVTKPQASRV</sequence>
<comment type="caution">
    <text evidence="1">The sequence shown here is derived from an EMBL/GenBank/DDBJ whole genome shotgun (WGS) entry which is preliminary data.</text>
</comment>
<organism evidence="1 2">
    <name type="scientific">Candidatus Tanganyikabacteria bacterium</name>
    <dbReference type="NCBI Taxonomy" id="2961651"/>
    <lineage>
        <taxon>Bacteria</taxon>
        <taxon>Bacillati</taxon>
        <taxon>Candidatus Sericytochromatia</taxon>
        <taxon>Candidatus Tanganyikabacteria</taxon>
    </lineage>
</organism>
<dbReference type="Proteomes" id="UP000703893">
    <property type="component" value="Unassembled WGS sequence"/>
</dbReference>
<protein>
    <submittedName>
        <fullName evidence="1">Uncharacterized protein</fullName>
    </submittedName>
</protein>